<keyword evidence="4" id="KW-0378">Hydrolase</keyword>
<keyword evidence="5" id="KW-1185">Reference proteome</keyword>
<dbReference type="PANTHER" id="PTHR42767">
    <property type="entry name" value="ENDO-BETA-1,6-GALACTANASE"/>
    <property type="match status" value="1"/>
</dbReference>
<dbReference type="InterPro" id="IPR013780">
    <property type="entry name" value="Glyco_hydro_b"/>
</dbReference>
<feature type="domain" description="Glycosyl hydrolase family 30 beta sandwich" evidence="3">
    <location>
        <begin position="429"/>
        <end position="509"/>
    </location>
</feature>
<dbReference type="AlphaFoldDB" id="A0A2G1VP68"/>
<dbReference type="OrthoDB" id="9806701at2"/>
<proteinExistence type="predicted"/>
<evidence type="ECO:0000259" key="2">
    <source>
        <dbReference type="Pfam" id="PF14587"/>
    </source>
</evidence>
<reference evidence="4 5" key="1">
    <citation type="submission" date="2017-08" db="EMBL/GenBank/DDBJ databases">
        <title>The whole genome shortgun sequences of strain Leeuwenhoekiella nanhaiensis G18 from the South China Sea.</title>
        <authorList>
            <person name="Liu Q."/>
        </authorList>
    </citation>
    <scope>NUCLEOTIDE SEQUENCE [LARGE SCALE GENOMIC DNA]</scope>
    <source>
        <strain evidence="4 5">G18</strain>
    </source>
</reference>
<dbReference type="Pfam" id="PF14587">
    <property type="entry name" value="Glyco_hydr_30_2"/>
    <property type="match status" value="1"/>
</dbReference>
<name>A0A2G1VP68_9FLAO</name>
<feature type="signal peptide" evidence="1">
    <location>
        <begin position="1"/>
        <end position="22"/>
    </location>
</feature>
<dbReference type="Pfam" id="PF17189">
    <property type="entry name" value="Glyco_hydro_30C"/>
    <property type="match status" value="1"/>
</dbReference>
<evidence type="ECO:0000313" key="5">
    <source>
        <dbReference type="Proteomes" id="UP000229433"/>
    </source>
</evidence>
<dbReference type="InterPro" id="IPR017853">
    <property type="entry name" value="GH"/>
</dbReference>
<keyword evidence="1" id="KW-0732">Signal</keyword>
<protein>
    <submittedName>
        <fullName evidence="4">Xylanase</fullName>
    </submittedName>
</protein>
<feature type="domain" description="Endo-beta-1,6-galactanase-like" evidence="2">
    <location>
        <begin position="32"/>
        <end position="392"/>
    </location>
</feature>
<gene>
    <name evidence="4" type="ORF">CJ305_15015</name>
</gene>
<dbReference type="GO" id="GO:0045493">
    <property type="term" value="P:xylan catabolic process"/>
    <property type="evidence" value="ECO:0007669"/>
    <property type="project" value="UniProtKB-KW"/>
</dbReference>
<keyword evidence="4" id="KW-0858">Xylan degradation</keyword>
<comment type="caution">
    <text evidence="4">The sequence shown here is derived from an EMBL/GenBank/DDBJ whole genome shotgun (WGS) entry which is preliminary data.</text>
</comment>
<dbReference type="SUPFAM" id="SSF51445">
    <property type="entry name" value="(Trans)glycosidases"/>
    <property type="match status" value="1"/>
</dbReference>
<evidence type="ECO:0000313" key="4">
    <source>
        <dbReference type="EMBL" id="PHQ28420.1"/>
    </source>
</evidence>
<dbReference type="InterPro" id="IPR033452">
    <property type="entry name" value="GH30_C"/>
</dbReference>
<sequence>MMPSFFKISCFALLLQSFSCQSQQHAATEQPVVLHIDTHQVFQSMANFGASDAWSGQFVGLWPDAKRNAMADLLFSQELDNAGNPKGIGLSLWRFNLGAGSAEQGRKSGIRDSWRRAPTFWDGSGYDWDKLDSQVWLARAAQKRGADQLLMFLNSPPVHLTRNGRAYTSDKTESNIAPENYPAFATYLADVIEGMRAKNVEVDYVSPFNEPQWDWAEGGQEGNPYWNQDIFEISKAIDSVFQDRKIATTIDIAEAAQIDYLFKTGKKPGRGDQIEAFFSRESPYYLGNLKSMGHAISGHSYFTTSPASVRVKKRERLRNKLHEVPDLDYWMSEYCILGANAGEIEGDKRDLGMTSALYLAQVIHSDLVDAQASAWHWWTAISAYDYKDGLIYIDKKEQDGNFYESKMLWVLGNYSRFIRPGFKRVAIAQRSGNKAEQLKYSAYTNPDQTQLVLVLINDSAKEKSLSLSLPENFAMQSFKTYTTSATEDLQFKRVEAQQIALPAESVMTIVIYN</sequence>
<organism evidence="4 5">
    <name type="scientific">Leeuwenhoekiella nanhaiensis</name>
    <dbReference type="NCBI Taxonomy" id="1655491"/>
    <lineage>
        <taxon>Bacteria</taxon>
        <taxon>Pseudomonadati</taxon>
        <taxon>Bacteroidota</taxon>
        <taxon>Flavobacteriia</taxon>
        <taxon>Flavobacteriales</taxon>
        <taxon>Flavobacteriaceae</taxon>
        <taxon>Leeuwenhoekiella</taxon>
    </lineage>
</organism>
<dbReference type="GO" id="GO:0004553">
    <property type="term" value="F:hydrolase activity, hydrolyzing O-glycosyl compounds"/>
    <property type="evidence" value="ECO:0007669"/>
    <property type="project" value="InterPro"/>
</dbReference>
<evidence type="ECO:0000256" key="1">
    <source>
        <dbReference type="SAM" id="SignalP"/>
    </source>
</evidence>
<dbReference type="EMBL" id="NQXA01000014">
    <property type="protein sequence ID" value="PHQ28420.1"/>
    <property type="molecule type" value="Genomic_DNA"/>
</dbReference>
<dbReference type="Proteomes" id="UP000229433">
    <property type="component" value="Unassembled WGS sequence"/>
</dbReference>
<dbReference type="InterPro" id="IPR039514">
    <property type="entry name" value="6GAL-like"/>
</dbReference>
<keyword evidence="4" id="KW-0624">Polysaccharide degradation</keyword>
<feature type="chain" id="PRO_5013921640" evidence="1">
    <location>
        <begin position="23"/>
        <end position="513"/>
    </location>
</feature>
<dbReference type="Gene3D" id="2.60.40.1180">
    <property type="entry name" value="Golgi alpha-mannosidase II"/>
    <property type="match status" value="1"/>
</dbReference>
<dbReference type="Gene3D" id="3.20.20.80">
    <property type="entry name" value="Glycosidases"/>
    <property type="match status" value="1"/>
</dbReference>
<dbReference type="InterPro" id="IPR039743">
    <property type="entry name" value="6GAL/EXGAL"/>
</dbReference>
<dbReference type="SUPFAM" id="SSF51011">
    <property type="entry name" value="Glycosyl hydrolase domain"/>
    <property type="match status" value="1"/>
</dbReference>
<keyword evidence="4" id="KW-0326">Glycosidase</keyword>
<evidence type="ECO:0000259" key="3">
    <source>
        <dbReference type="Pfam" id="PF17189"/>
    </source>
</evidence>
<keyword evidence="4" id="KW-0119">Carbohydrate metabolism</keyword>
<accession>A0A2G1VP68</accession>
<dbReference type="PANTHER" id="PTHR42767:SF1">
    <property type="entry name" value="ENDO-BETA-1,6-GALACTANASE-LIKE DOMAIN-CONTAINING PROTEIN"/>
    <property type="match status" value="1"/>
</dbReference>